<dbReference type="AlphaFoldDB" id="A0A1P8WF72"/>
<evidence type="ECO:0000313" key="2">
    <source>
        <dbReference type="Proteomes" id="UP000187735"/>
    </source>
</evidence>
<dbReference type="Proteomes" id="UP000187735">
    <property type="component" value="Chromosome"/>
</dbReference>
<keyword evidence="2" id="KW-1185">Reference proteome</keyword>
<dbReference type="EMBL" id="CP017641">
    <property type="protein sequence ID" value="APZ92706.1"/>
    <property type="molecule type" value="Genomic_DNA"/>
</dbReference>
<gene>
    <name evidence="1" type="ORF">Fuma_02318</name>
</gene>
<dbReference type="STRING" id="1891926.Fuma_02318"/>
<sequence length="305" mass="34456">MVPAEEPAMLEFFYSARVPMQNCNAKENRNSRRVFRFSPEVPFCSGLAECRLRSKSSPTFIESGAVPQTVPQGVVGRRLSSPPSDLWDVYLEAERRGLRGERNDALNRFLAAFAELHQTEQHDWALGLASNIVDDNASTPIRLPLFRSVLLPALETAIAQRTPGAARWLAGFVQQIYKCRELRPRLMDGTLTEHALLLTALDHDPGDDRSRRKLLGLLASRLNNTLHELPTGVLYGNDGASFDQCREMLQELDGFIRYANRLGIAEEYADLVANCQFHYKAYAEYLTDRREASCYADYLSRGRDL</sequence>
<organism evidence="1 2">
    <name type="scientific">Fuerstiella marisgermanici</name>
    <dbReference type="NCBI Taxonomy" id="1891926"/>
    <lineage>
        <taxon>Bacteria</taxon>
        <taxon>Pseudomonadati</taxon>
        <taxon>Planctomycetota</taxon>
        <taxon>Planctomycetia</taxon>
        <taxon>Planctomycetales</taxon>
        <taxon>Planctomycetaceae</taxon>
        <taxon>Fuerstiella</taxon>
    </lineage>
</organism>
<name>A0A1P8WF72_9PLAN</name>
<dbReference type="KEGG" id="fmr:Fuma_02318"/>
<protein>
    <submittedName>
        <fullName evidence="1">Uncharacterized protein</fullName>
    </submittedName>
</protein>
<proteinExistence type="predicted"/>
<evidence type="ECO:0000313" key="1">
    <source>
        <dbReference type="EMBL" id="APZ92706.1"/>
    </source>
</evidence>
<accession>A0A1P8WF72</accession>
<reference evidence="1 2" key="1">
    <citation type="journal article" date="2016" name="Front. Microbiol.">
        <title>Fuerstia marisgermanicae gen. nov., sp. nov., an Unusual Member of the Phylum Planctomycetes from the German Wadden Sea.</title>
        <authorList>
            <person name="Kohn T."/>
            <person name="Heuer A."/>
            <person name="Jogler M."/>
            <person name="Vollmers J."/>
            <person name="Boedeker C."/>
            <person name="Bunk B."/>
            <person name="Rast P."/>
            <person name="Borchert D."/>
            <person name="Glockner I."/>
            <person name="Freese H.M."/>
            <person name="Klenk H.P."/>
            <person name="Overmann J."/>
            <person name="Kaster A.K."/>
            <person name="Rohde M."/>
            <person name="Wiegand S."/>
            <person name="Jogler C."/>
        </authorList>
    </citation>
    <scope>NUCLEOTIDE SEQUENCE [LARGE SCALE GENOMIC DNA]</scope>
    <source>
        <strain evidence="1 2">NH11</strain>
    </source>
</reference>